<sequence length="585" mass="67790">MLENLKFSEEEAVQVISTNTENNLQYVETWAMGKIMAEEKPNREAMYRVFRNLWYTKEEVLFVALKEDIIIVKYGNPEDRSRILNLTPWLFDNCLFTMLPFLRIYNIRLEYMERQTAIDIGNALGELVAIDWKDKNGGWTEFLMLKIKINISKPVRSVVKFVGNDRIEIICALKYERLPNFCYYCSLIGHTLQKCKSKERDSDCNVLNLQYGGWLRVNLAASIEGRGIGRNGIEIMLKKTTPNEDKEEREDNCEEDSISNSPLEKRSNKPTHDGLILRRWLANSPPRAIKILCWNCRGIGNPATVRMLRQLLVANDPDIIFLCETKTNTNKMASIRSKCRMEGCLAVNTIGQSGGLTMMWKEGIKVEIKNYSNNHIDSYIQLDNDVSFLFTETIRENWIIGGDFNAILDNAEKEGGRRKPTAFINDFRAVVDDLSLDDLKTDNGWFTWANNREGDAFVKERLDRFFISNNNLECFPFMATKVIRQSASDHDAILLDTEGRKPKEPITDSRLKFRYDICWAKDTEAKNIIKKAWQKGDDIMEKIMIVGHDLGDWQYHNFKRLQKIYDGNKLKAMRIKLGKLVDKEE</sequence>
<dbReference type="PANTHER" id="PTHR31286">
    <property type="entry name" value="GLYCINE-RICH CELL WALL STRUCTURAL PROTEIN 1.8-LIKE"/>
    <property type="match status" value="1"/>
</dbReference>
<feature type="compositionally biased region" description="Acidic residues" evidence="1">
    <location>
        <begin position="247"/>
        <end position="257"/>
    </location>
</feature>
<comment type="caution">
    <text evidence="4">The sequence shown here is derived from an EMBL/GenBank/DDBJ whole genome shotgun (WGS) entry which is preliminary data.</text>
</comment>
<evidence type="ECO:0008006" key="6">
    <source>
        <dbReference type="Google" id="ProtNLM"/>
    </source>
</evidence>
<dbReference type="Pfam" id="PF14392">
    <property type="entry name" value="zf-CCHC_4"/>
    <property type="match status" value="1"/>
</dbReference>
<evidence type="ECO:0000313" key="4">
    <source>
        <dbReference type="EMBL" id="KAG8495532.1"/>
    </source>
</evidence>
<dbReference type="OrthoDB" id="994204at2759"/>
<reference evidence="4 5" key="1">
    <citation type="journal article" date="2021" name="bioRxiv">
        <title>The Gossypium anomalum genome as a resource for cotton improvement and evolutionary analysis of hybrid incompatibility.</title>
        <authorList>
            <person name="Grover C.E."/>
            <person name="Yuan D."/>
            <person name="Arick M.A."/>
            <person name="Miller E.R."/>
            <person name="Hu G."/>
            <person name="Peterson D.G."/>
            <person name="Wendel J.F."/>
            <person name="Udall J.A."/>
        </authorList>
    </citation>
    <scope>NUCLEOTIDE SEQUENCE [LARGE SCALE GENOMIC DNA]</scope>
    <source>
        <strain evidence="4">JFW-Udall</strain>
        <tissue evidence="4">Leaf</tissue>
    </source>
</reference>
<evidence type="ECO:0000313" key="5">
    <source>
        <dbReference type="Proteomes" id="UP000701853"/>
    </source>
</evidence>
<dbReference type="Proteomes" id="UP000701853">
    <property type="component" value="Chromosome 5"/>
</dbReference>
<organism evidence="4 5">
    <name type="scientific">Gossypium anomalum</name>
    <dbReference type="NCBI Taxonomy" id="47600"/>
    <lineage>
        <taxon>Eukaryota</taxon>
        <taxon>Viridiplantae</taxon>
        <taxon>Streptophyta</taxon>
        <taxon>Embryophyta</taxon>
        <taxon>Tracheophyta</taxon>
        <taxon>Spermatophyta</taxon>
        <taxon>Magnoliopsida</taxon>
        <taxon>eudicotyledons</taxon>
        <taxon>Gunneridae</taxon>
        <taxon>Pentapetalae</taxon>
        <taxon>rosids</taxon>
        <taxon>malvids</taxon>
        <taxon>Malvales</taxon>
        <taxon>Malvaceae</taxon>
        <taxon>Malvoideae</taxon>
        <taxon>Gossypium</taxon>
    </lineage>
</organism>
<evidence type="ECO:0000256" key="1">
    <source>
        <dbReference type="SAM" id="MobiDB-lite"/>
    </source>
</evidence>
<evidence type="ECO:0000259" key="3">
    <source>
        <dbReference type="Pfam" id="PF14392"/>
    </source>
</evidence>
<keyword evidence="5" id="KW-1185">Reference proteome</keyword>
<dbReference type="Pfam" id="PF03372">
    <property type="entry name" value="Exo_endo_phos"/>
    <property type="match status" value="1"/>
</dbReference>
<accession>A0A8J6D1T9</accession>
<protein>
    <recommendedName>
        <fullName evidence="6">CCHC-type domain-containing protein</fullName>
    </recommendedName>
</protein>
<dbReference type="InterPro" id="IPR025836">
    <property type="entry name" value="Zn_knuckle_CX2CX4HX4C"/>
</dbReference>
<gene>
    <name evidence="4" type="ORF">CXB51_013393</name>
</gene>
<proteinExistence type="predicted"/>
<dbReference type="AlphaFoldDB" id="A0A8J6D1T9"/>
<dbReference type="PANTHER" id="PTHR31286:SF178">
    <property type="entry name" value="DUF4283 DOMAIN-CONTAINING PROTEIN"/>
    <property type="match status" value="1"/>
</dbReference>
<feature type="domain" description="Zinc knuckle CX2CX4HX4C" evidence="3">
    <location>
        <begin position="150"/>
        <end position="196"/>
    </location>
</feature>
<dbReference type="InterPro" id="IPR005135">
    <property type="entry name" value="Endo/exonuclease/phosphatase"/>
</dbReference>
<dbReference type="SUPFAM" id="SSF56219">
    <property type="entry name" value="DNase I-like"/>
    <property type="match status" value="1"/>
</dbReference>
<dbReference type="Gene3D" id="3.60.10.10">
    <property type="entry name" value="Endonuclease/exonuclease/phosphatase"/>
    <property type="match status" value="2"/>
</dbReference>
<dbReference type="GO" id="GO:0003824">
    <property type="term" value="F:catalytic activity"/>
    <property type="evidence" value="ECO:0007669"/>
    <property type="project" value="InterPro"/>
</dbReference>
<feature type="domain" description="Endonuclease/exonuclease/phosphatase" evidence="2">
    <location>
        <begin position="293"/>
        <end position="473"/>
    </location>
</feature>
<dbReference type="InterPro" id="IPR036691">
    <property type="entry name" value="Endo/exonu/phosph_ase_sf"/>
</dbReference>
<dbReference type="EMBL" id="JAHUZN010000005">
    <property type="protein sequence ID" value="KAG8495532.1"/>
    <property type="molecule type" value="Genomic_DNA"/>
</dbReference>
<name>A0A8J6D1T9_9ROSI</name>
<evidence type="ECO:0000259" key="2">
    <source>
        <dbReference type="Pfam" id="PF03372"/>
    </source>
</evidence>
<dbReference type="InterPro" id="IPR040256">
    <property type="entry name" value="At4g02000-like"/>
</dbReference>
<feature type="region of interest" description="Disordered" evidence="1">
    <location>
        <begin position="239"/>
        <end position="270"/>
    </location>
</feature>